<accession>A0A2X4UCZ7</accession>
<dbReference type="AlphaFoldDB" id="A0A2X4UCZ7"/>
<keyword evidence="6 8" id="KW-1133">Transmembrane helix</keyword>
<feature type="transmembrane region" description="Helical" evidence="8">
    <location>
        <begin position="14"/>
        <end position="33"/>
    </location>
</feature>
<dbReference type="GO" id="GO:0046685">
    <property type="term" value="P:response to arsenic-containing substance"/>
    <property type="evidence" value="ECO:0007669"/>
    <property type="project" value="UniProtKB-KW"/>
</dbReference>
<keyword evidence="4 8" id="KW-0812">Transmembrane</keyword>
<dbReference type="STRING" id="1219011.GCA_001895045_02823"/>
<dbReference type="Pfam" id="PF02040">
    <property type="entry name" value="ArsB"/>
    <property type="match status" value="1"/>
</dbReference>
<dbReference type="PRINTS" id="PR00758">
    <property type="entry name" value="ARSENICPUMP"/>
</dbReference>
<evidence type="ECO:0000256" key="5">
    <source>
        <dbReference type="ARBA" id="ARBA00022849"/>
    </source>
</evidence>
<evidence type="ECO:0000256" key="8">
    <source>
        <dbReference type="SAM" id="Phobius"/>
    </source>
</evidence>
<dbReference type="EMBL" id="LS483468">
    <property type="protein sequence ID" value="SQI30770.1"/>
    <property type="molecule type" value="Genomic_DNA"/>
</dbReference>
<feature type="transmembrane region" description="Helical" evidence="8">
    <location>
        <begin position="406"/>
        <end position="425"/>
    </location>
</feature>
<feature type="transmembrane region" description="Helical" evidence="8">
    <location>
        <begin position="348"/>
        <end position="370"/>
    </location>
</feature>
<keyword evidence="5" id="KW-0059">Arsenical resistance</keyword>
<dbReference type="PANTHER" id="PTHR43302">
    <property type="entry name" value="TRANSPORTER ARSB-RELATED"/>
    <property type="match status" value="1"/>
</dbReference>
<feature type="transmembrane region" description="Helical" evidence="8">
    <location>
        <begin position="323"/>
        <end position="341"/>
    </location>
</feature>
<evidence type="ECO:0000313" key="10">
    <source>
        <dbReference type="Proteomes" id="UP000249091"/>
    </source>
</evidence>
<evidence type="ECO:0000256" key="7">
    <source>
        <dbReference type="ARBA" id="ARBA00023136"/>
    </source>
</evidence>
<dbReference type="GO" id="GO:0005886">
    <property type="term" value="C:plasma membrane"/>
    <property type="evidence" value="ECO:0007669"/>
    <property type="project" value="UniProtKB-SubCell"/>
</dbReference>
<feature type="transmembrane region" description="Helical" evidence="8">
    <location>
        <begin position="288"/>
        <end position="311"/>
    </location>
</feature>
<feature type="transmembrane region" description="Helical" evidence="8">
    <location>
        <begin position="130"/>
        <end position="147"/>
    </location>
</feature>
<sequence>MFVLRPRRSGDDDAVIVVVVALIVLVLVAAVVRPHGLPEVAVAGPAALLLTVIGALTPAQALDQLRALAPTVVFLAAILVLAHATDAHGVFRWVASMLRRSARGSPVRLLAWVFVACAATTAVLSLDATVVLLTPAVLAAASAMGVSRRPASYASAHLSNSASTLMPVSNLTNLLVFSATGIGFAHFTVLMALPWVAAIGVEFAIARAFFASDLRPPAQPSAEPAAVRAVPAPRAALAVLALTLAGFALSEFVGVGPVWVAVAGAVALAVPALRAGRTRPRSLLAASAPFFLLFVLALGVVVAPLATGIVGDRLADVLPTGESLPALLTMAAIAAVAANLVNNLPATLLLLAALGPSPSTGLLLAMLIGVNLGPNLTYTGSLATMLWRRVVTRVGEPPHLGTFTRLGLMTVPTTLACAVFALWLVL</sequence>
<comment type="subcellular location">
    <subcellularLocation>
        <location evidence="1">Cell membrane</location>
        <topology evidence="1">Multi-pass membrane protein</topology>
    </subcellularLocation>
</comment>
<evidence type="ECO:0000256" key="2">
    <source>
        <dbReference type="ARBA" id="ARBA00006433"/>
    </source>
</evidence>
<evidence type="ECO:0000256" key="1">
    <source>
        <dbReference type="ARBA" id="ARBA00004651"/>
    </source>
</evidence>
<dbReference type="InterPro" id="IPR000802">
    <property type="entry name" value="Arsenical_pump_ArsB"/>
</dbReference>
<reference evidence="9 10" key="1">
    <citation type="submission" date="2018-06" db="EMBL/GenBank/DDBJ databases">
        <authorList>
            <consortium name="Pathogen Informatics"/>
            <person name="Doyle S."/>
        </authorList>
    </citation>
    <scope>NUCLEOTIDE SEQUENCE [LARGE SCALE GENOMIC DNA]</scope>
    <source>
        <strain evidence="9 10">NCTC10994</strain>
    </source>
</reference>
<feature type="transmembrane region" description="Helical" evidence="8">
    <location>
        <begin position="67"/>
        <end position="85"/>
    </location>
</feature>
<feature type="transmembrane region" description="Helical" evidence="8">
    <location>
        <begin position="106"/>
        <end position="124"/>
    </location>
</feature>
<dbReference type="GO" id="GO:0015105">
    <property type="term" value="F:arsenite transmembrane transporter activity"/>
    <property type="evidence" value="ECO:0007669"/>
    <property type="project" value="InterPro"/>
</dbReference>
<dbReference type="Proteomes" id="UP000249091">
    <property type="component" value="Chromosome 1"/>
</dbReference>
<name>A0A2X4UCZ7_9NOCA</name>
<dbReference type="PANTHER" id="PTHR43302:SF5">
    <property type="entry name" value="TRANSPORTER ARSB-RELATED"/>
    <property type="match status" value="1"/>
</dbReference>
<evidence type="ECO:0000313" key="9">
    <source>
        <dbReference type="EMBL" id="SQI30770.1"/>
    </source>
</evidence>
<keyword evidence="7 8" id="KW-0472">Membrane</keyword>
<evidence type="ECO:0000256" key="4">
    <source>
        <dbReference type="ARBA" id="ARBA00022692"/>
    </source>
</evidence>
<dbReference type="KEGG" id="rcr:NCTC10994_01730"/>
<keyword evidence="10" id="KW-1185">Reference proteome</keyword>
<evidence type="ECO:0000256" key="6">
    <source>
        <dbReference type="ARBA" id="ARBA00022989"/>
    </source>
</evidence>
<organism evidence="9 10">
    <name type="scientific">Rhodococcus coprophilus</name>
    <dbReference type="NCBI Taxonomy" id="38310"/>
    <lineage>
        <taxon>Bacteria</taxon>
        <taxon>Bacillati</taxon>
        <taxon>Actinomycetota</taxon>
        <taxon>Actinomycetes</taxon>
        <taxon>Mycobacteriales</taxon>
        <taxon>Nocardiaceae</taxon>
        <taxon>Rhodococcus</taxon>
    </lineage>
</organism>
<feature type="transmembrane region" description="Helical" evidence="8">
    <location>
        <begin position="168"/>
        <end position="187"/>
    </location>
</feature>
<keyword evidence="3" id="KW-1003">Cell membrane</keyword>
<feature type="transmembrane region" description="Helical" evidence="8">
    <location>
        <begin position="256"/>
        <end position="276"/>
    </location>
</feature>
<protein>
    <submittedName>
        <fullName evidence="9">Arsenite resistance pump</fullName>
    </submittedName>
</protein>
<feature type="transmembrane region" description="Helical" evidence="8">
    <location>
        <begin position="40"/>
        <end position="61"/>
    </location>
</feature>
<proteinExistence type="inferred from homology"/>
<comment type="similarity">
    <text evidence="2">Belongs to the ArsB family.</text>
</comment>
<gene>
    <name evidence="9" type="primary">arsB_1</name>
    <name evidence="9" type="ORF">NCTC10994_01730</name>
</gene>
<evidence type="ECO:0000256" key="3">
    <source>
        <dbReference type="ARBA" id="ARBA00022475"/>
    </source>
</evidence>